<feature type="transmembrane region" description="Helical" evidence="7">
    <location>
        <begin position="135"/>
        <end position="153"/>
    </location>
</feature>
<dbReference type="PANTHER" id="PTHR30250:SF11">
    <property type="entry name" value="O-ANTIGEN TRANSPORTER-RELATED"/>
    <property type="match status" value="1"/>
</dbReference>
<dbReference type="InterPro" id="IPR050833">
    <property type="entry name" value="Poly_Biosynth_Transport"/>
</dbReference>
<feature type="transmembrane region" description="Helical" evidence="7">
    <location>
        <begin position="348"/>
        <end position="373"/>
    </location>
</feature>
<name>A0A016QUC3_9DEIO</name>
<feature type="region of interest" description="Disordered" evidence="6">
    <location>
        <begin position="380"/>
        <end position="402"/>
    </location>
</feature>
<dbReference type="AlphaFoldDB" id="A0A016QUC3"/>
<reference evidence="8 9" key="1">
    <citation type="submission" date="2014-03" db="EMBL/GenBank/DDBJ databases">
        <title>Draft genome sequence of Deinococcus phoenicis 1P10ME.</title>
        <authorList>
            <person name="Stepanov V.G."/>
            <person name="Vaishampayan P."/>
            <person name="Venkateswaran K."/>
            <person name="Fox G.E."/>
        </authorList>
    </citation>
    <scope>NUCLEOTIDE SEQUENCE [LARGE SCALE GENOMIC DNA]</scope>
    <source>
        <strain evidence="8 9">1P10ME</strain>
    </source>
</reference>
<dbReference type="GO" id="GO:0005886">
    <property type="term" value="C:plasma membrane"/>
    <property type="evidence" value="ECO:0007669"/>
    <property type="project" value="UniProtKB-SubCell"/>
</dbReference>
<organism evidence="8 9">
    <name type="scientific">Deinococcus phoenicis</name>
    <dbReference type="NCBI Taxonomy" id="1476583"/>
    <lineage>
        <taxon>Bacteria</taxon>
        <taxon>Thermotogati</taxon>
        <taxon>Deinococcota</taxon>
        <taxon>Deinococci</taxon>
        <taxon>Deinococcales</taxon>
        <taxon>Deinococcaceae</taxon>
        <taxon>Deinococcus</taxon>
    </lineage>
</organism>
<keyword evidence="2" id="KW-1003">Cell membrane</keyword>
<sequence length="402" mass="41047">MVALLARLGRTADVGAYSLGLALTAPLFLLLGLQLRSVQATDARTERPFAQYFSLRALGMGLGLALTVGLALLYPQARAVLGWLGVAKALEGLSDVAYGLMQQRERLDWVARSTLLRGLLGLGLLGTAFALSGSVALGAAGVALANLLVLVLYDLPHTRRLAPGRWWTPHIPGALLRIALPLGLVMGLVSLGSTLPRLFVERTLGTGALGLYSALAYLNVAGSVIVVALGTAVTARLSQRYAAGDRRGFVALTLGMTGAAAVVGGGLVLLAMVGGGPLLRLLYGPEYAAQSAPFVWLMVSGALGYLASCAGFAVTAARKFGEQLPLFVVVTGVLALACWTLVPAHGLVGAALASLLAAGVQLLGSWGIVAWALGTPVPDTSPLGTPAPGAPPPTPAPSQGES</sequence>
<feature type="transmembrane region" description="Helical" evidence="7">
    <location>
        <begin position="53"/>
        <end position="74"/>
    </location>
</feature>
<evidence type="ECO:0000256" key="3">
    <source>
        <dbReference type="ARBA" id="ARBA00022692"/>
    </source>
</evidence>
<dbReference type="EMBL" id="JHAC01000005">
    <property type="protein sequence ID" value="EYB69482.1"/>
    <property type="molecule type" value="Genomic_DNA"/>
</dbReference>
<dbReference type="eggNOG" id="COG2244">
    <property type="taxonomic scope" value="Bacteria"/>
</dbReference>
<feature type="transmembrane region" description="Helical" evidence="7">
    <location>
        <begin position="324"/>
        <end position="342"/>
    </location>
</feature>
<dbReference type="PANTHER" id="PTHR30250">
    <property type="entry name" value="PST FAMILY PREDICTED COLANIC ACID TRANSPORTER"/>
    <property type="match status" value="1"/>
</dbReference>
<evidence type="ECO:0000256" key="1">
    <source>
        <dbReference type="ARBA" id="ARBA00004651"/>
    </source>
</evidence>
<dbReference type="STRING" id="1476583.DEIPH_ctg005orf0043"/>
<feature type="transmembrane region" description="Helical" evidence="7">
    <location>
        <begin position="215"/>
        <end position="237"/>
    </location>
</feature>
<evidence type="ECO:0000256" key="6">
    <source>
        <dbReference type="SAM" id="MobiDB-lite"/>
    </source>
</evidence>
<protein>
    <submittedName>
        <fullName evidence="8">Polysaccharide biosynthesis protein</fullName>
    </submittedName>
</protein>
<evidence type="ECO:0000256" key="5">
    <source>
        <dbReference type="ARBA" id="ARBA00023136"/>
    </source>
</evidence>
<keyword evidence="5 7" id="KW-0472">Membrane</keyword>
<keyword evidence="9" id="KW-1185">Reference proteome</keyword>
<evidence type="ECO:0000313" key="8">
    <source>
        <dbReference type="EMBL" id="EYB69482.1"/>
    </source>
</evidence>
<keyword evidence="4 7" id="KW-1133">Transmembrane helix</keyword>
<feature type="transmembrane region" description="Helical" evidence="7">
    <location>
        <begin position="249"/>
        <end position="274"/>
    </location>
</feature>
<feature type="transmembrane region" description="Helical" evidence="7">
    <location>
        <begin position="294"/>
        <end position="317"/>
    </location>
</feature>
<comment type="caution">
    <text evidence="8">The sequence shown here is derived from an EMBL/GenBank/DDBJ whole genome shotgun (WGS) entry which is preliminary data.</text>
</comment>
<proteinExistence type="predicted"/>
<dbReference type="Proteomes" id="UP000020492">
    <property type="component" value="Unassembled WGS sequence"/>
</dbReference>
<dbReference type="PATRIC" id="fig|1476583.3.peg.384"/>
<evidence type="ECO:0000256" key="2">
    <source>
        <dbReference type="ARBA" id="ARBA00022475"/>
    </source>
</evidence>
<evidence type="ECO:0000256" key="7">
    <source>
        <dbReference type="SAM" id="Phobius"/>
    </source>
</evidence>
<evidence type="ECO:0000256" key="4">
    <source>
        <dbReference type="ARBA" id="ARBA00022989"/>
    </source>
</evidence>
<gene>
    <name evidence="8" type="ORF">DEIPH_ctg005orf0043</name>
</gene>
<dbReference type="Pfam" id="PF01943">
    <property type="entry name" value="Polysacc_synt"/>
    <property type="match status" value="1"/>
</dbReference>
<comment type="subcellular location">
    <subcellularLocation>
        <location evidence="1">Cell membrane</location>
        <topology evidence="1">Multi-pass membrane protein</topology>
    </subcellularLocation>
</comment>
<dbReference type="InterPro" id="IPR002797">
    <property type="entry name" value="Polysacc_synth"/>
</dbReference>
<keyword evidence="3 7" id="KW-0812">Transmembrane</keyword>
<feature type="transmembrane region" description="Helical" evidence="7">
    <location>
        <begin position="14"/>
        <end position="33"/>
    </location>
</feature>
<feature type="transmembrane region" description="Helical" evidence="7">
    <location>
        <begin position="174"/>
        <end position="195"/>
    </location>
</feature>
<accession>A0A016QUC3</accession>
<evidence type="ECO:0000313" key="9">
    <source>
        <dbReference type="Proteomes" id="UP000020492"/>
    </source>
</evidence>